<evidence type="ECO:0000256" key="10">
    <source>
        <dbReference type="ARBA" id="ARBA00023136"/>
    </source>
</evidence>
<keyword evidence="4 11" id="KW-0813">Transport</keyword>
<dbReference type="STRING" id="1238182.C882_3112"/>
<protein>
    <recommendedName>
        <fullName evidence="12">Molybdenum transport system permease</fullName>
    </recommendedName>
</protein>
<organism evidence="14 15">
    <name type="scientific">Caenispirillum salinarum AK4</name>
    <dbReference type="NCBI Taxonomy" id="1238182"/>
    <lineage>
        <taxon>Bacteria</taxon>
        <taxon>Pseudomonadati</taxon>
        <taxon>Pseudomonadota</taxon>
        <taxon>Alphaproteobacteria</taxon>
        <taxon>Rhodospirillales</taxon>
        <taxon>Novispirillaceae</taxon>
        <taxon>Caenispirillum</taxon>
    </lineage>
</organism>
<dbReference type="SUPFAM" id="SSF161098">
    <property type="entry name" value="MetI-like"/>
    <property type="match status" value="1"/>
</dbReference>
<evidence type="ECO:0000256" key="7">
    <source>
        <dbReference type="ARBA" id="ARBA00022519"/>
    </source>
</evidence>
<evidence type="ECO:0000256" key="3">
    <source>
        <dbReference type="ARBA" id="ARBA00007069"/>
    </source>
</evidence>
<dbReference type="InterPro" id="IPR011867">
    <property type="entry name" value="ModB_ABC"/>
</dbReference>
<dbReference type="PROSITE" id="PS50928">
    <property type="entry name" value="ABC_TM1"/>
    <property type="match status" value="1"/>
</dbReference>
<dbReference type="InterPro" id="IPR000515">
    <property type="entry name" value="MetI-like"/>
</dbReference>
<evidence type="ECO:0000256" key="11">
    <source>
        <dbReference type="RuleBase" id="RU363032"/>
    </source>
</evidence>
<evidence type="ECO:0000259" key="13">
    <source>
        <dbReference type="PROSITE" id="PS50928"/>
    </source>
</evidence>
<dbReference type="PANTHER" id="PTHR30183:SF3">
    <property type="entry name" value="MOLYBDENUM TRANSPORT SYSTEM PERMEASE PROTEIN MODB"/>
    <property type="match status" value="1"/>
</dbReference>
<dbReference type="RefSeq" id="WP_009539309.1">
    <property type="nucleotide sequence ID" value="NZ_ANHY01000004.1"/>
</dbReference>
<proteinExistence type="inferred from homology"/>
<evidence type="ECO:0000256" key="2">
    <source>
        <dbReference type="ARBA" id="ARBA00004429"/>
    </source>
</evidence>
<keyword evidence="7 12" id="KW-0997">Cell inner membrane</keyword>
<comment type="caution">
    <text evidence="14">The sequence shown here is derived from an EMBL/GenBank/DDBJ whole genome shotgun (WGS) entry which is preliminary data.</text>
</comment>
<dbReference type="PANTHER" id="PTHR30183">
    <property type="entry name" value="MOLYBDENUM TRANSPORT SYSTEM PERMEASE PROTEIN MODB"/>
    <property type="match status" value="1"/>
</dbReference>
<keyword evidence="9 11" id="KW-1133">Transmembrane helix</keyword>
<feature type="transmembrane region" description="Helical" evidence="11">
    <location>
        <begin position="135"/>
        <end position="161"/>
    </location>
</feature>
<dbReference type="GO" id="GO:0005886">
    <property type="term" value="C:plasma membrane"/>
    <property type="evidence" value="ECO:0007669"/>
    <property type="project" value="UniProtKB-SubCell"/>
</dbReference>
<comment type="subcellular location">
    <subcellularLocation>
        <location evidence="2 12">Cell inner membrane</location>
        <topology evidence="2 12">Multi-pass membrane protein</topology>
    </subcellularLocation>
    <subcellularLocation>
        <location evidence="11">Cell membrane</location>
        <topology evidence="11">Multi-pass membrane protein</topology>
    </subcellularLocation>
</comment>
<keyword evidence="5" id="KW-1003">Cell membrane</keyword>
<evidence type="ECO:0000256" key="8">
    <source>
        <dbReference type="ARBA" id="ARBA00022692"/>
    </source>
</evidence>
<keyword evidence="10 11" id="KW-0472">Membrane</keyword>
<sequence length="232" mass="24775">MEALTLTDLEREALSLSLRVSLWAVAGSLPLGIAFAWLLARRDFPGKVLVDGLIHMPLVLPPVVTGYVLLVTLGRRGVVGQYLYDWFGIQFAFTWKAAAIASAVMAFPLMVRAIRLSMEAVDRGLEQAARTLGASPLRVFATVTLPLVGPGVLTGVILAFARSLSEFGATITFASNIPGETRTLPLALYTLTQVPGGDAAAFRLCVISALLALAALVASELLARRMQKRLKG</sequence>
<feature type="transmembrane region" description="Helical" evidence="11">
    <location>
        <begin position="93"/>
        <end position="114"/>
    </location>
</feature>
<evidence type="ECO:0000256" key="12">
    <source>
        <dbReference type="RuleBase" id="RU365097"/>
    </source>
</evidence>
<dbReference type="eggNOG" id="COG4149">
    <property type="taxonomic scope" value="Bacteria"/>
</dbReference>
<dbReference type="PATRIC" id="fig|1238182.3.peg.860"/>
<evidence type="ECO:0000313" key="15">
    <source>
        <dbReference type="Proteomes" id="UP000009881"/>
    </source>
</evidence>
<dbReference type="InterPro" id="IPR035906">
    <property type="entry name" value="MetI-like_sf"/>
</dbReference>
<feature type="transmembrane region" description="Helical" evidence="11">
    <location>
        <begin position="200"/>
        <end position="223"/>
    </location>
</feature>
<evidence type="ECO:0000256" key="1">
    <source>
        <dbReference type="ARBA" id="ARBA00002949"/>
    </source>
</evidence>
<evidence type="ECO:0000256" key="9">
    <source>
        <dbReference type="ARBA" id="ARBA00022989"/>
    </source>
</evidence>
<evidence type="ECO:0000313" key="14">
    <source>
        <dbReference type="EMBL" id="EKV32048.1"/>
    </source>
</evidence>
<reference evidence="14 15" key="1">
    <citation type="journal article" date="2013" name="Genome Announc.">
        <title>Draft Genome Sequence of an Alphaproteobacterium, Caenispirillum salinarum AK4(T), Isolated from a Solar Saltern.</title>
        <authorList>
            <person name="Khatri I."/>
            <person name="Singh A."/>
            <person name="Korpole S."/>
            <person name="Pinnaka A.K."/>
            <person name="Subramanian S."/>
        </authorList>
    </citation>
    <scope>NUCLEOTIDE SEQUENCE [LARGE SCALE GENOMIC DNA]</scope>
    <source>
        <strain evidence="14 15">AK4</strain>
    </source>
</reference>
<evidence type="ECO:0000256" key="4">
    <source>
        <dbReference type="ARBA" id="ARBA00022448"/>
    </source>
</evidence>
<dbReference type="GO" id="GO:0015098">
    <property type="term" value="F:molybdate ion transmembrane transporter activity"/>
    <property type="evidence" value="ECO:0007669"/>
    <property type="project" value="UniProtKB-UniRule"/>
</dbReference>
<comment type="similarity">
    <text evidence="3 12">Belongs to the binding-protein-dependent transport system permease family. CysTW subfamily.</text>
</comment>
<keyword evidence="15" id="KW-1185">Reference proteome</keyword>
<dbReference type="Gene3D" id="1.10.3720.10">
    <property type="entry name" value="MetI-like"/>
    <property type="match status" value="1"/>
</dbReference>
<dbReference type="Pfam" id="PF00528">
    <property type="entry name" value="BPD_transp_1"/>
    <property type="match status" value="1"/>
</dbReference>
<keyword evidence="8 11" id="KW-0812">Transmembrane</keyword>
<feature type="transmembrane region" description="Helical" evidence="11">
    <location>
        <begin position="20"/>
        <end position="40"/>
    </location>
</feature>
<evidence type="ECO:0000256" key="6">
    <source>
        <dbReference type="ARBA" id="ARBA00022505"/>
    </source>
</evidence>
<name>K9HP20_9PROT</name>
<dbReference type="NCBIfam" id="NF006939">
    <property type="entry name" value="PRK09421.1"/>
    <property type="match status" value="1"/>
</dbReference>
<dbReference type="EMBL" id="ANHY01000004">
    <property type="protein sequence ID" value="EKV32048.1"/>
    <property type="molecule type" value="Genomic_DNA"/>
</dbReference>
<feature type="transmembrane region" description="Helical" evidence="11">
    <location>
        <begin position="52"/>
        <end position="73"/>
    </location>
</feature>
<dbReference type="NCBIfam" id="TIGR02141">
    <property type="entry name" value="modB_ABC"/>
    <property type="match status" value="1"/>
</dbReference>
<dbReference type="CDD" id="cd06261">
    <property type="entry name" value="TM_PBP2"/>
    <property type="match status" value="1"/>
</dbReference>
<dbReference type="Proteomes" id="UP000009881">
    <property type="component" value="Unassembled WGS sequence"/>
</dbReference>
<dbReference type="AlphaFoldDB" id="K9HP20"/>
<gene>
    <name evidence="14" type="ORF">C882_3112</name>
</gene>
<accession>K9HP20</accession>
<evidence type="ECO:0000256" key="5">
    <source>
        <dbReference type="ARBA" id="ARBA00022475"/>
    </source>
</evidence>
<dbReference type="OrthoDB" id="9804629at2"/>
<dbReference type="FunFam" id="1.10.3720.10:FF:000018">
    <property type="entry name" value="Molybdenum transport system permease"/>
    <property type="match status" value="1"/>
</dbReference>
<feature type="domain" description="ABC transmembrane type-1" evidence="13">
    <location>
        <begin position="14"/>
        <end position="223"/>
    </location>
</feature>
<keyword evidence="6 12" id="KW-0500">Molybdenum</keyword>
<comment type="function">
    <text evidence="1 12">Part of the binding-protein-dependent transport system for molybdenum; probably responsible for the translocation of the substrate across the membrane.</text>
</comment>